<sequence length="241" mass="27056">MPTTQIIESSFGPRTYLYHHVSAAILGLEDLQGWTHVLAIGCLNVKRLGEQEERQLDKNKETNTRGVRSLSVHPSRGGKMSRPPSQTTPQFQRVSERDLTEIELHSVDSINDLHRTHHEHNHKVMRPPRPAYTPSPNGNLYTCDMTAVNQRGRPASCKWQSRLQDMLTPSSSRAYAMGCAIITLLLLTVLLIFYFLVQQGGAVRMLTEAMREKDAAAAELSLLIQELQALRYNLTAIRGGT</sequence>
<accession>A0ACD3RBG8</accession>
<dbReference type="Proteomes" id="UP000793456">
    <property type="component" value="Chromosome VIII"/>
</dbReference>
<reference evidence="1" key="1">
    <citation type="submission" date="2018-11" db="EMBL/GenBank/DDBJ databases">
        <title>The sequence and de novo assembly of Larimichthys crocea genome using PacBio and Hi-C technologies.</title>
        <authorList>
            <person name="Xu P."/>
            <person name="Chen B."/>
            <person name="Zhou Z."/>
            <person name="Ke Q."/>
            <person name="Wu Y."/>
            <person name="Bai H."/>
            <person name="Pu F."/>
        </authorList>
    </citation>
    <scope>NUCLEOTIDE SEQUENCE</scope>
    <source>
        <tissue evidence="1">Muscle</tissue>
    </source>
</reference>
<keyword evidence="2" id="KW-1185">Reference proteome</keyword>
<proteinExistence type="predicted"/>
<name>A0ACD3RBG8_LARCR</name>
<evidence type="ECO:0000313" key="2">
    <source>
        <dbReference type="Proteomes" id="UP000793456"/>
    </source>
</evidence>
<organism evidence="1 2">
    <name type="scientific">Larimichthys crocea</name>
    <name type="common">Large yellow croaker</name>
    <name type="synonym">Pseudosciaena crocea</name>
    <dbReference type="NCBI Taxonomy" id="215358"/>
    <lineage>
        <taxon>Eukaryota</taxon>
        <taxon>Metazoa</taxon>
        <taxon>Chordata</taxon>
        <taxon>Craniata</taxon>
        <taxon>Vertebrata</taxon>
        <taxon>Euteleostomi</taxon>
        <taxon>Actinopterygii</taxon>
        <taxon>Neopterygii</taxon>
        <taxon>Teleostei</taxon>
        <taxon>Neoteleostei</taxon>
        <taxon>Acanthomorphata</taxon>
        <taxon>Eupercaria</taxon>
        <taxon>Sciaenidae</taxon>
        <taxon>Larimichthys</taxon>
    </lineage>
</organism>
<gene>
    <name evidence="1" type="ORF">E3U43_013599</name>
</gene>
<evidence type="ECO:0000313" key="1">
    <source>
        <dbReference type="EMBL" id="TMS16306.1"/>
    </source>
</evidence>
<protein>
    <submittedName>
        <fullName evidence="1">Uncharacterized protein</fullName>
    </submittedName>
</protein>
<comment type="caution">
    <text evidence="1">The sequence shown here is derived from an EMBL/GenBank/DDBJ whole genome shotgun (WGS) entry which is preliminary data.</text>
</comment>
<dbReference type="EMBL" id="CM011681">
    <property type="protein sequence ID" value="TMS16306.1"/>
    <property type="molecule type" value="Genomic_DNA"/>
</dbReference>